<dbReference type="GO" id="GO:0006357">
    <property type="term" value="P:regulation of transcription by RNA polymerase II"/>
    <property type="evidence" value="ECO:0000318"/>
    <property type="project" value="GO_Central"/>
</dbReference>
<dbReference type="FunFam" id="3.40.1810.10:FF:000024">
    <property type="entry name" value="Agamous-like MADS-box protein AGL80"/>
    <property type="match status" value="1"/>
</dbReference>
<dbReference type="GO" id="GO:0000978">
    <property type="term" value="F:RNA polymerase II cis-regulatory region sequence-specific DNA binding"/>
    <property type="evidence" value="ECO:0000318"/>
    <property type="project" value="GO_Central"/>
</dbReference>
<gene>
    <name evidence="7" type="ORF">ZOSMA_37G00440</name>
</gene>
<evidence type="ECO:0000313" key="8">
    <source>
        <dbReference type="Proteomes" id="UP000036987"/>
    </source>
</evidence>
<evidence type="ECO:0000256" key="1">
    <source>
        <dbReference type="ARBA" id="ARBA00004123"/>
    </source>
</evidence>
<dbReference type="SMART" id="SM00432">
    <property type="entry name" value="MADS"/>
    <property type="match status" value="1"/>
</dbReference>
<dbReference type="PANTHER" id="PTHR48019">
    <property type="entry name" value="SERUM RESPONSE FACTOR HOMOLOG"/>
    <property type="match status" value="1"/>
</dbReference>
<evidence type="ECO:0000313" key="7">
    <source>
        <dbReference type="EMBL" id="KMZ64164.1"/>
    </source>
</evidence>
<dbReference type="GO" id="GO:0046983">
    <property type="term" value="F:protein dimerization activity"/>
    <property type="evidence" value="ECO:0007669"/>
    <property type="project" value="InterPro"/>
</dbReference>
<dbReference type="EMBL" id="LFYR01001173">
    <property type="protein sequence ID" value="KMZ64164.1"/>
    <property type="molecule type" value="Genomic_DNA"/>
</dbReference>
<keyword evidence="2" id="KW-0805">Transcription regulation</keyword>
<dbReference type="Proteomes" id="UP000036987">
    <property type="component" value="Unassembled WGS sequence"/>
</dbReference>
<comment type="subcellular location">
    <subcellularLocation>
        <location evidence="1">Nucleus</location>
    </subcellularLocation>
</comment>
<accession>A0A0K9P599</accession>
<keyword evidence="3" id="KW-0238">DNA-binding</keyword>
<evidence type="ECO:0000256" key="5">
    <source>
        <dbReference type="ARBA" id="ARBA00023242"/>
    </source>
</evidence>
<evidence type="ECO:0000256" key="4">
    <source>
        <dbReference type="ARBA" id="ARBA00023163"/>
    </source>
</evidence>
<dbReference type="Pfam" id="PF00319">
    <property type="entry name" value="SRF-TF"/>
    <property type="match status" value="1"/>
</dbReference>
<proteinExistence type="predicted"/>
<protein>
    <recommendedName>
        <fullName evidence="6">MADS-box domain-containing protein</fullName>
    </recommendedName>
</protein>
<dbReference type="PRINTS" id="PR00404">
    <property type="entry name" value="MADSDOMAIN"/>
</dbReference>
<name>A0A0K9P599_ZOSMR</name>
<dbReference type="InterPro" id="IPR033897">
    <property type="entry name" value="SRF-like_MADS-box"/>
</dbReference>
<evidence type="ECO:0000256" key="3">
    <source>
        <dbReference type="ARBA" id="ARBA00023125"/>
    </source>
</evidence>
<dbReference type="SUPFAM" id="SSF55455">
    <property type="entry name" value="SRF-like"/>
    <property type="match status" value="1"/>
</dbReference>
<dbReference type="OMA" id="NTWDSAL"/>
<keyword evidence="4" id="KW-0804">Transcription</keyword>
<reference evidence="8" key="1">
    <citation type="journal article" date="2016" name="Nature">
        <title>The genome of the seagrass Zostera marina reveals angiosperm adaptation to the sea.</title>
        <authorList>
            <person name="Olsen J.L."/>
            <person name="Rouze P."/>
            <person name="Verhelst B."/>
            <person name="Lin Y.-C."/>
            <person name="Bayer T."/>
            <person name="Collen J."/>
            <person name="Dattolo E."/>
            <person name="De Paoli E."/>
            <person name="Dittami S."/>
            <person name="Maumus F."/>
            <person name="Michel G."/>
            <person name="Kersting A."/>
            <person name="Lauritano C."/>
            <person name="Lohaus R."/>
            <person name="Toepel M."/>
            <person name="Tonon T."/>
            <person name="Vanneste K."/>
            <person name="Amirebrahimi M."/>
            <person name="Brakel J."/>
            <person name="Bostroem C."/>
            <person name="Chovatia M."/>
            <person name="Grimwood J."/>
            <person name="Jenkins J.W."/>
            <person name="Jueterbock A."/>
            <person name="Mraz A."/>
            <person name="Stam W.T."/>
            <person name="Tice H."/>
            <person name="Bornberg-Bauer E."/>
            <person name="Green P.J."/>
            <person name="Pearson G.A."/>
            <person name="Procaccini G."/>
            <person name="Duarte C.M."/>
            <person name="Schmutz J."/>
            <person name="Reusch T.B.H."/>
            <person name="Van de Peer Y."/>
        </authorList>
    </citation>
    <scope>NUCLEOTIDE SEQUENCE [LARGE SCALE GENOMIC DNA]</scope>
    <source>
        <strain evidence="8">cv. Finnish</strain>
    </source>
</reference>
<dbReference type="OrthoDB" id="762064at2759"/>
<dbReference type="InterPro" id="IPR002100">
    <property type="entry name" value="TF_MADSbox"/>
</dbReference>
<dbReference type="InterPro" id="IPR050142">
    <property type="entry name" value="MADS-box/MEF2_TF"/>
</dbReference>
<dbReference type="PROSITE" id="PS50066">
    <property type="entry name" value="MADS_BOX_2"/>
    <property type="match status" value="1"/>
</dbReference>
<dbReference type="GO" id="GO:0005634">
    <property type="term" value="C:nucleus"/>
    <property type="evidence" value="ECO:0007669"/>
    <property type="project" value="UniProtKB-SubCell"/>
</dbReference>
<dbReference type="Gene3D" id="3.40.1810.10">
    <property type="entry name" value="Transcription factor, MADS-box"/>
    <property type="match status" value="1"/>
</dbReference>
<sequence>MARKKVKLVWIQNDAARKATFKKRRKGLIKKVSELSTLCDVKACAMVFSPYEVAPEIWPPDSQDVMDVLSRFRSMPVMEQSKKMLNQEGFLRNWIGKLNEQLQKLKGSNRKDELDLLMSQCMVGWRNIGDLSIDDTRDLGDKLDEKLKNIDQNIEYFLCTTKITKSKRMKVAVQVQVPMTIGLTSHGHHRSNVVGPTSQVNGETLGNNLNTWDSALEMLKKQDNADIGNMLMCSPPPQLILPFVDEEPNLHSYIDGGPHLPTLYSGDNNTWWLDNYFHS</sequence>
<dbReference type="GO" id="GO:0000981">
    <property type="term" value="F:DNA-binding transcription factor activity, RNA polymerase II-specific"/>
    <property type="evidence" value="ECO:0000318"/>
    <property type="project" value="GO_Central"/>
</dbReference>
<dbReference type="AlphaFoldDB" id="A0A0K9P599"/>
<dbReference type="GO" id="GO:0045944">
    <property type="term" value="P:positive regulation of transcription by RNA polymerase II"/>
    <property type="evidence" value="ECO:0007669"/>
    <property type="project" value="InterPro"/>
</dbReference>
<dbReference type="CDD" id="cd00266">
    <property type="entry name" value="MADS_SRF_like"/>
    <property type="match status" value="1"/>
</dbReference>
<keyword evidence="8" id="KW-1185">Reference proteome</keyword>
<keyword evidence="5" id="KW-0539">Nucleus</keyword>
<comment type="caution">
    <text evidence="7">The sequence shown here is derived from an EMBL/GenBank/DDBJ whole genome shotgun (WGS) entry which is preliminary data.</text>
</comment>
<evidence type="ECO:0000259" key="6">
    <source>
        <dbReference type="PROSITE" id="PS50066"/>
    </source>
</evidence>
<evidence type="ECO:0000256" key="2">
    <source>
        <dbReference type="ARBA" id="ARBA00023015"/>
    </source>
</evidence>
<feature type="domain" description="MADS-box" evidence="6">
    <location>
        <begin position="1"/>
        <end position="61"/>
    </location>
</feature>
<organism evidence="7 8">
    <name type="scientific">Zostera marina</name>
    <name type="common">Eelgrass</name>
    <dbReference type="NCBI Taxonomy" id="29655"/>
    <lineage>
        <taxon>Eukaryota</taxon>
        <taxon>Viridiplantae</taxon>
        <taxon>Streptophyta</taxon>
        <taxon>Embryophyta</taxon>
        <taxon>Tracheophyta</taxon>
        <taxon>Spermatophyta</taxon>
        <taxon>Magnoliopsida</taxon>
        <taxon>Liliopsida</taxon>
        <taxon>Zosteraceae</taxon>
        <taxon>Zostera</taxon>
    </lineage>
</organism>
<dbReference type="InterPro" id="IPR036879">
    <property type="entry name" value="TF_MADSbox_sf"/>
</dbReference>